<proteinExistence type="predicted"/>
<accession>L9XHB0</accession>
<comment type="caution">
    <text evidence="3">The sequence shown here is derived from an EMBL/GenBank/DDBJ whole genome shotgun (WGS) entry which is preliminary data.</text>
</comment>
<keyword evidence="3" id="KW-0808">Transferase</keyword>
<dbReference type="InterPro" id="IPR001296">
    <property type="entry name" value="Glyco_trans_1"/>
</dbReference>
<evidence type="ECO:0000259" key="2">
    <source>
        <dbReference type="Pfam" id="PF00534"/>
    </source>
</evidence>
<dbReference type="Pfam" id="PF00534">
    <property type="entry name" value="Glycos_transf_1"/>
    <property type="match status" value="1"/>
</dbReference>
<organism evidence="3 4">
    <name type="scientific">Natronococcus jeotgali DSM 18795</name>
    <dbReference type="NCBI Taxonomy" id="1227498"/>
    <lineage>
        <taxon>Archaea</taxon>
        <taxon>Methanobacteriati</taxon>
        <taxon>Methanobacteriota</taxon>
        <taxon>Stenosarchaea group</taxon>
        <taxon>Halobacteria</taxon>
        <taxon>Halobacteriales</taxon>
        <taxon>Natrialbaceae</taxon>
        <taxon>Natronococcus</taxon>
    </lineage>
</organism>
<name>L9XHB0_9EURY</name>
<feature type="domain" description="Glycosyl transferase family 1" evidence="2">
    <location>
        <begin position="4"/>
        <end position="148"/>
    </location>
</feature>
<gene>
    <name evidence="3" type="ORF">C492_09935</name>
</gene>
<dbReference type="SUPFAM" id="SSF53756">
    <property type="entry name" value="UDP-Glycosyltransferase/glycogen phosphorylase"/>
    <property type="match status" value="1"/>
</dbReference>
<protein>
    <submittedName>
        <fullName evidence="3">Group 1 glycosyl transferase</fullName>
    </submittedName>
</protein>
<evidence type="ECO:0000256" key="1">
    <source>
        <dbReference type="SAM" id="MobiDB-lite"/>
    </source>
</evidence>
<dbReference type="GO" id="GO:0016757">
    <property type="term" value="F:glycosyltransferase activity"/>
    <property type="evidence" value="ECO:0007669"/>
    <property type="project" value="InterPro"/>
</dbReference>
<evidence type="ECO:0000313" key="3">
    <source>
        <dbReference type="EMBL" id="ELY60811.1"/>
    </source>
</evidence>
<feature type="region of interest" description="Disordered" evidence="1">
    <location>
        <begin position="167"/>
        <end position="190"/>
    </location>
</feature>
<dbReference type="AlphaFoldDB" id="L9XHB0"/>
<dbReference type="OrthoDB" id="238665at2157"/>
<sequence length="190" mass="20828">DWYPDRTVIGYSGRLSMEKNVDEILRVADALPEYDFAIVGDGPFRERLEREAPDNVEIRGFLPREELPAFYSSLDVFVTASTADTLGLSTLEANACGTPVAATDAAPFDRTIGLDNGERFAYGDLEGMSKAIESCLAGSRETRAAVERYDVERTLSHLESLYRGARSAAEVPTASDDEWGFGGEPREFGD</sequence>
<evidence type="ECO:0000313" key="4">
    <source>
        <dbReference type="Proteomes" id="UP000011531"/>
    </source>
</evidence>
<reference evidence="3 4" key="1">
    <citation type="journal article" date="2014" name="PLoS Genet.">
        <title>Phylogenetically driven sequencing of extremely halophilic archaea reveals strategies for static and dynamic osmo-response.</title>
        <authorList>
            <person name="Becker E.A."/>
            <person name="Seitzer P.M."/>
            <person name="Tritt A."/>
            <person name="Larsen D."/>
            <person name="Krusor M."/>
            <person name="Yao A.I."/>
            <person name="Wu D."/>
            <person name="Madern D."/>
            <person name="Eisen J.A."/>
            <person name="Darling A.E."/>
            <person name="Facciotti M.T."/>
        </authorList>
    </citation>
    <scope>NUCLEOTIDE SEQUENCE [LARGE SCALE GENOMIC DNA]</scope>
    <source>
        <strain evidence="3 4">DSM 18795</strain>
    </source>
</reference>
<dbReference type="PANTHER" id="PTHR45947:SF3">
    <property type="entry name" value="SULFOQUINOVOSYL TRANSFERASE SQD2"/>
    <property type="match status" value="1"/>
</dbReference>
<dbReference type="EMBL" id="AOIA01000092">
    <property type="protein sequence ID" value="ELY60811.1"/>
    <property type="molecule type" value="Genomic_DNA"/>
</dbReference>
<keyword evidence="4" id="KW-1185">Reference proteome</keyword>
<dbReference type="RefSeq" id="WP_008422876.1">
    <property type="nucleotide sequence ID" value="NZ_AOIA01000092.1"/>
</dbReference>
<feature type="non-terminal residue" evidence="3">
    <location>
        <position position="1"/>
    </location>
</feature>
<dbReference type="PANTHER" id="PTHR45947">
    <property type="entry name" value="SULFOQUINOVOSYL TRANSFERASE SQD2"/>
    <property type="match status" value="1"/>
</dbReference>
<dbReference type="InterPro" id="IPR050194">
    <property type="entry name" value="Glycosyltransferase_grp1"/>
</dbReference>
<dbReference type="Proteomes" id="UP000011531">
    <property type="component" value="Unassembled WGS sequence"/>
</dbReference>
<dbReference type="Gene3D" id="3.40.50.2000">
    <property type="entry name" value="Glycogen Phosphorylase B"/>
    <property type="match status" value="1"/>
</dbReference>
<dbReference type="PATRIC" id="fig|1227498.3.peg.1922"/>